<dbReference type="GO" id="GO:0042802">
    <property type="term" value="F:identical protein binding"/>
    <property type="evidence" value="ECO:0007669"/>
    <property type="project" value="TreeGrafter"/>
</dbReference>
<accession>A0A0G1VPQ0</accession>
<dbReference type="EC" id="2.6.1.11" evidence="5"/>
<dbReference type="InterPro" id="IPR005814">
    <property type="entry name" value="Aminotrans_3"/>
</dbReference>
<dbReference type="GO" id="GO:0030170">
    <property type="term" value="F:pyridoxal phosphate binding"/>
    <property type="evidence" value="ECO:0007669"/>
    <property type="project" value="InterPro"/>
</dbReference>
<evidence type="ECO:0000256" key="1">
    <source>
        <dbReference type="ARBA" id="ARBA00022576"/>
    </source>
</evidence>
<dbReference type="PATRIC" id="fig|1618669.3.peg.384"/>
<dbReference type="GO" id="GO:0005737">
    <property type="term" value="C:cytoplasm"/>
    <property type="evidence" value="ECO:0007669"/>
    <property type="project" value="UniProtKB-SubCell"/>
</dbReference>
<comment type="catalytic activity">
    <reaction evidence="5">
        <text>N(2)-acetyl-L-ornithine + 2-oxoglutarate = N-acetyl-L-glutamate 5-semialdehyde + L-glutamate</text>
        <dbReference type="Rhea" id="RHEA:18049"/>
        <dbReference type="ChEBI" id="CHEBI:16810"/>
        <dbReference type="ChEBI" id="CHEBI:29123"/>
        <dbReference type="ChEBI" id="CHEBI:29985"/>
        <dbReference type="ChEBI" id="CHEBI:57805"/>
        <dbReference type="EC" id="2.6.1.11"/>
    </reaction>
</comment>
<dbReference type="Proteomes" id="UP000033965">
    <property type="component" value="Unassembled WGS sequence"/>
</dbReference>
<dbReference type="SUPFAM" id="SSF53383">
    <property type="entry name" value="PLP-dependent transferases"/>
    <property type="match status" value="1"/>
</dbReference>
<dbReference type="Gene3D" id="3.40.640.10">
    <property type="entry name" value="Type I PLP-dependent aspartate aminotransferase-like (Major domain)"/>
    <property type="match status" value="1"/>
</dbReference>
<dbReference type="InterPro" id="IPR015424">
    <property type="entry name" value="PyrdxlP-dep_Trfase"/>
</dbReference>
<keyword evidence="5" id="KW-0963">Cytoplasm</keyword>
<feature type="binding site" evidence="5">
    <location>
        <position position="276"/>
    </location>
    <ligand>
        <name>N(2)-acetyl-L-ornithine</name>
        <dbReference type="ChEBI" id="CHEBI:57805"/>
    </ligand>
</feature>
<comment type="cofactor">
    <cofactor evidence="5">
        <name>pyridoxal 5'-phosphate</name>
        <dbReference type="ChEBI" id="CHEBI:597326"/>
    </cofactor>
    <text evidence="5">Binds 1 pyridoxal phosphate per subunit.</text>
</comment>
<sequence>MNSKNIINLYKDYVMPTYITTPLALARGKGIYVWDAEGKKYLDFFPGWAVSGLGHCHREVVKAIKAQAGKLIHVSNNYFHEQQGTLAKEIVNNSFPGKVFFCNSGAEANEAAIKLARKYGNPERNEVITAESSFHGRTLATVTATGQRKFQKGFEPLPQGFATVPFNDIRALQAVISQKTAAIMLEPIQGEGGVRIAEARYLAAVRRICTEKNILLIFDEVQSGMGRTGKMFAYQNLGVEPDLLTLAKALGGGFPIGALVAKKEIADTLGPGTHGTTFGGSPLACAAGLAVFRAIKKEKLLKNATVMGAYLQKKLNELKKKHAVIREVRGIGLMVGVELTTEGKKIYEECLKIGLLINCTQGNVLRIMPPITVKKSEIDKAISILDKVLDGIL</sequence>
<feature type="binding site" evidence="5">
    <location>
        <begin position="219"/>
        <end position="222"/>
    </location>
    <ligand>
        <name>pyridoxal 5'-phosphate</name>
        <dbReference type="ChEBI" id="CHEBI:597326"/>
    </ligand>
</feature>
<comment type="pathway">
    <text evidence="5">Amino-acid biosynthesis; L-arginine biosynthesis; N(2)-acetyl-L-ornithine from L-glutamate: step 4/4.</text>
</comment>
<dbReference type="InterPro" id="IPR015421">
    <property type="entry name" value="PyrdxlP-dep_Trfase_major"/>
</dbReference>
<dbReference type="Pfam" id="PF00202">
    <property type="entry name" value="Aminotran_3"/>
    <property type="match status" value="1"/>
</dbReference>
<dbReference type="NCBIfam" id="NF002325">
    <property type="entry name" value="PRK01278.1"/>
    <property type="match status" value="1"/>
</dbReference>
<evidence type="ECO:0000256" key="3">
    <source>
        <dbReference type="ARBA" id="ARBA00022679"/>
    </source>
</evidence>
<dbReference type="InterPro" id="IPR050103">
    <property type="entry name" value="Class-III_PLP-dep_AT"/>
</dbReference>
<evidence type="ECO:0000256" key="5">
    <source>
        <dbReference type="HAMAP-Rule" id="MF_01107"/>
    </source>
</evidence>
<keyword evidence="1 5" id="KW-0032">Aminotransferase</keyword>
<comment type="subcellular location">
    <subcellularLocation>
        <location evidence="5">Cytoplasm</location>
    </subcellularLocation>
</comment>
<dbReference type="FunFam" id="3.40.640.10:FF:000004">
    <property type="entry name" value="Acetylornithine aminotransferase"/>
    <property type="match status" value="1"/>
</dbReference>
<comment type="subunit">
    <text evidence="5">Homodimer.</text>
</comment>
<reference evidence="6 7" key="1">
    <citation type="journal article" date="2015" name="Nature">
        <title>rRNA introns, odd ribosomes, and small enigmatic genomes across a large radiation of phyla.</title>
        <authorList>
            <person name="Brown C.T."/>
            <person name="Hug L.A."/>
            <person name="Thomas B.C."/>
            <person name="Sharon I."/>
            <person name="Castelle C.J."/>
            <person name="Singh A."/>
            <person name="Wilkins M.J."/>
            <person name="Williams K.H."/>
            <person name="Banfield J.F."/>
        </authorList>
    </citation>
    <scope>NUCLEOTIDE SEQUENCE [LARGE SCALE GENOMIC DNA]</scope>
</reference>
<evidence type="ECO:0000256" key="4">
    <source>
        <dbReference type="ARBA" id="ARBA00022898"/>
    </source>
</evidence>
<evidence type="ECO:0000256" key="2">
    <source>
        <dbReference type="ARBA" id="ARBA00022605"/>
    </source>
</evidence>
<dbReference type="PROSITE" id="PS00600">
    <property type="entry name" value="AA_TRANSFER_CLASS_3"/>
    <property type="match status" value="1"/>
</dbReference>
<feature type="binding site" evidence="5">
    <location>
        <position position="277"/>
    </location>
    <ligand>
        <name>pyridoxal 5'-phosphate</name>
        <dbReference type="ChEBI" id="CHEBI:597326"/>
    </ligand>
</feature>
<keyword evidence="4 5" id="KW-0663">Pyridoxal phosphate</keyword>
<dbReference type="GO" id="GO:0003992">
    <property type="term" value="F:N2-acetyl-L-ornithine:2-oxoglutarate 5-aminotransferase activity"/>
    <property type="evidence" value="ECO:0007669"/>
    <property type="project" value="UniProtKB-UniRule"/>
</dbReference>
<dbReference type="PANTHER" id="PTHR11986">
    <property type="entry name" value="AMINOTRANSFERASE CLASS III"/>
    <property type="match status" value="1"/>
</dbReference>
<comment type="miscellaneous">
    <text evidence="5">May also have succinyldiaminopimelate aminotransferase activity, thus carrying out the corresponding step in lysine biosynthesis.</text>
</comment>
<dbReference type="PANTHER" id="PTHR11986:SF79">
    <property type="entry name" value="ACETYLORNITHINE AMINOTRANSFERASE, MITOCHONDRIAL"/>
    <property type="match status" value="1"/>
</dbReference>
<dbReference type="InterPro" id="IPR015422">
    <property type="entry name" value="PyrdxlP-dep_Trfase_small"/>
</dbReference>
<feature type="binding site" evidence="5">
    <location>
        <position position="134"/>
    </location>
    <ligand>
        <name>pyridoxal 5'-phosphate</name>
        <dbReference type="ChEBI" id="CHEBI:597326"/>
    </ligand>
</feature>
<protein>
    <recommendedName>
        <fullName evidence="5">Acetylornithine aminotransferase</fullName>
        <shortName evidence="5">ACOAT</shortName>
        <ecNumber evidence="5">2.6.1.11</ecNumber>
    </recommendedName>
</protein>
<comment type="similarity">
    <text evidence="5">Belongs to the class-III pyridoxal-phosphate-dependent aminotransferase family. ArgD subfamily.</text>
</comment>
<keyword evidence="5" id="KW-0055">Arginine biosynthesis</keyword>
<organism evidence="6 7">
    <name type="scientific">Candidatus Kaiserbacteria bacterium GW2011_GWA2_49_19</name>
    <dbReference type="NCBI Taxonomy" id="1618669"/>
    <lineage>
        <taxon>Bacteria</taxon>
        <taxon>Candidatus Kaiseribacteriota</taxon>
    </lineage>
</organism>
<dbReference type="HAMAP" id="MF_01107">
    <property type="entry name" value="ArgD_aminotrans_3"/>
    <property type="match status" value="1"/>
</dbReference>
<evidence type="ECO:0000313" key="7">
    <source>
        <dbReference type="Proteomes" id="UP000033965"/>
    </source>
</evidence>
<comment type="caution">
    <text evidence="6">The sequence shown here is derived from an EMBL/GenBank/DDBJ whole genome shotgun (WGS) entry which is preliminary data.</text>
</comment>
<dbReference type="Gene3D" id="3.90.1150.10">
    <property type="entry name" value="Aspartate Aminotransferase, domain 1"/>
    <property type="match status" value="1"/>
</dbReference>
<dbReference type="NCBIfam" id="NF002874">
    <property type="entry name" value="PRK03244.1"/>
    <property type="match status" value="1"/>
</dbReference>
<dbReference type="GO" id="GO:0006526">
    <property type="term" value="P:L-arginine biosynthetic process"/>
    <property type="evidence" value="ECO:0007669"/>
    <property type="project" value="UniProtKB-UniRule"/>
</dbReference>
<dbReference type="UniPathway" id="UPA00068">
    <property type="reaction ID" value="UER00109"/>
</dbReference>
<dbReference type="PIRSF" id="PIRSF000521">
    <property type="entry name" value="Transaminase_4ab_Lys_Orn"/>
    <property type="match status" value="1"/>
</dbReference>
<proteinExistence type="inferred from homology"/>
<dbReference type="CDD" id="cd00610">
    <property type="entry name" value="OAT_like"/>
    <property type="match status" value="1"/>
</dbReference>
<dbReference type="InterPro" id="IPR049704">
    <property type="entry name" value="Aminotrans_3_PPA_site"/>
</dbReference>
<feature type="binding site" evidence="5">
    <location>
        <position position="137"/>
    </location>
    <ligand>
        <name>N(2)-acetyl-L-ornithine</name>
        <dbReference type="ChEBI" id="CHEBI:57805"/>
    </ligand>
</feature>
<feature type="binding site" evidence="5">
    <location>
        <begin position="105"/>
        <end position="106"/>
    </location>
    <ligand>
        <name>pyridoxal 5'-phosphate</name>
        <dbReference type="ChEBI" id="CHEBI:597326"/>
    </ligand>
</feature>
<dbReference type="InterPro" id="IPR004636">
    <property type="entry name" value="AcOrn/SuccOrn_fam"/>
</dbReference>
<keyword evidence="3 5" id="KW-0808">Transferase</keyword>
<keyword evidence="2 5" id="KW-0028">Amino-acid biosynthesis</keyword>
<gene>
    <name evidence="5" type="primary">argD</name>
    <name evidence="6" type="ORF">UY44_C0010G0005</name>
</gene>
<name>A0A0G1VPQ0_9BACT</name>
<evidence type="ECO:0000313" key="6">
    <source>
        <dbReference type="EMBL" id="KKW08473.1"/>
    </source>
</evidence>
<dbReference type="EMBL" id="LCPZ01000010">
    <property type="protein sequence ID" value="KKW08473.1"/>
    <property type="molecule type" value="Genomic_DNA"/>
</dbReference>
<feature type="modified residue" description="N6-(pyridoxal phosphate)lysine" evidence="5">
    <location>
        <position position="248"/>
    </location>
</feature>
<dbReference type="NCBIfam" id="TIGR00707">
    <property type="entry name" value="argD"/>
    <property type="match status" value="1"/>
</dbReference>
<dbReference type="AlphaFoldDB" id="A0A0G1VPQ0"/>